<dbReference type="AlphaFoldDB" id="A0A9Y1FLX3"/>
<protein>
    <submittedName>
        <fullName evidence="3">Pyruvate synthase subunit beta</fullName>
    </submittedName>
</protein>
<sequence length="304" mass="33801">MRLKDLPDRAEFVSGDSACAGCMASNIAINVMRILGKKTIVSVPPCCLSVFGGTFPNLNWDVPYFHLQFANTASTVTGISRALKAQNKEDIVVLGMAGDGGTADIGLQALSGAAQRDENILYICYNNQAYENTGIQASGLTPYGSWSTTTPVKGKSKGNEWFPKDIPRILIAHEATYVATASTAYIQDFINKIEKAKKMKGFRYIEVLSICTPGWKVPTHLGPQLAKEAVESGYWLLIEYENGRVKINRKPKFTGLEEFLSKQGRFKNITPEQVEKLKEYIDRRWKIYRGLEKATNLDESIKND</sequence>
<evidence type="ECO:0000256" key="1">
    <source>
        <dbReference type="ARBA" id="ARBA00023002"/>
    </source>
</evidence>
<dbReference type="InterPro" id="IPR051479">
    <property type="entry name" value="PorB-like"/>
</dbReference>
<dbReference type="SUPFAM" id="SSF52518">
    <property type="entry name" value="Thiamin diphosphate-binding fold (THDP-binding)"/>
    <property type="match status" value="1"/>
</dbReference>
<dbReference type="InterPro" id="IPR011766">
    <property type="entry name" value="TPP_enzyme_TPP-bd"/>
</dbReference>
<dbReference type="EMBL" id="CP084166">
    <property type="protein sequence ID" value="UJG41008.1"/>
    <property type="molecule type" value="Genomic_DNA"/>
</dbReference>
<evidence type="ECO:0000259" key="2">
    <source>
        <dbReference type="Pfam" id="PF02775"/>
    </source>
</evidence>
<dbReference type="InterPro" id="IPR029061">
    <property type="entry name" value="THDP-binding"/>
</dbReference>
<accession>A0A9Y1FLX3</accession>
<reference evidence="3" key="1">
    <citation type="journal article" date="2022" name="Nat. Microbiol.">
        <title>Unique mobile elements and scalable gene flow at the prokaryote-eukaryote boundary revealed by circularized Asgard archaea genomes.</title>
        <authorList>
            <person name="Wu F."/>
            <person name="Speth D.R."/>
            <person name="Philosof A."/>
            <person name="Cremiere A."/>
            <person name="Narayanan A."/>
            <person name="Barco R.A."/>
            <person name="Connon S.A."/>
            <person name="Amend J.P."/>
            <person name="Antoshechkin I.A."/>
            <person name="Orphan V.J."/>
        </authorList>
    </citation>
    <scope>NUCLEOTIDE SEQUENCE</scope>
    <source>
        <strain evidence="3">PM71</strain>
    </source>
</reference>
<proteinExistence type="predicted"/>
<dbReference type="GO" id="GO:0030976">
    <property type="term" value="F:thiamine pyrophosphate binding"/>
    <property type="evidence" value="ECO:0007669"/>
    <property type="project" value="InterPro"/>
</dbReference>
<name>A0A9Y1FLX3_9ARCH</name>
<dbReference type="GO" id="GO:0016491">
    <property type="term" value="F:oxidoreductase activity"/>
    <property type="evidence" value="ECO:0007669"/>
    <property type="project" value="UniProtKB-KW"/>
</dbReference>
<dbReference type="CDD" id="cd03376">
    <property type="entry name" value="TPP_PFOR_porB_like"/>
    <property type="match status" value="1"/>
</dbReference>
<dbReference type="Gene3D" id="3.40.50.970">
    <property type="match status" value="2"/>
</dbReference>
<feature type="domain" description="Thiamine pyrophosphate enzyme TPP-binding" evidence="2">
    <location>
        <begin position="59"/>
        <end position="207"/>
    </location>
</feature>
<evidence type="ECO:0000313" key="3">
    <source>
        <dbReference type="EMBL" id="UJG41008.1"/>
    </source>
</evidence>
<dbReference type="Pfam" id="PF02775">
    <property type="entry name" value="TPP_enzyme_C"/>
    <property type="match status" value="1"/>
</dbReference>
<dbReference type="Proteomes" id="UP001201020">
    <property type="component" value="Chromosome"/>
</dbReference>
<gene>
    <name evidence="3" type="ORF">K9W45_00775</name>
</gene>
<keyword evidence="1" id="KW-0560">Oxidoreductase</keyword>
<dbReference type="PANTHER" id="PTHR42897">
    <property type="entry name" value="PYRUVATE SYNTHASE SUBUNIT PORB"/>
    <property type="match status" value="1"/>
</dbReference>
<organism evidence="3">
    <name type="scientific">Candidatus Heimdallarchaeum aukensis</name>
    <dbReference type="NCBI Taxonomy" id="2876573"/>
    <lineage>
        <taxon>Archaea</taxon>
        <taxon>Promethearchaeati</taxon>
        <taxon>Candidatus Heimdallarchaeota</taxon>
        <taxon>Candidatus Heimdallarchaeia (ex Rinke et al. 2021) (nom. nud.)</taxon>
        <taxon>Candidatus Heimdallarchaeales</taxon>
        <taxon>Candidatus Heimdallarchaeaceae</taxon>
        <taxon>Candidatus Heimdallarchaeum</taxon>
    </lineage>
</organism>
<dbReference type="GO" id="GO:0006082">
    <property type="term" value="P:organic acid metabolic process"/>
    <property type="evidence" value="ECO:0007669"/>
    <property type="project" value="UniProtKB-ARBA"/>
</dbReference>
<dbReference type="GO" id="GO:0044272">
    <property type="term" value="P:sulfur compound biosynthetic process"/>
    <property type="evidence" value="ECO:0007669"/>
    <property type="project" value="UniProtKB-ARBA"/>
</dbReference>
<keyword evidence="3" id="KW-0670">Pyruvate</keyword>
<dbReference type="PANTHER" id="PTHR42897:SF1">
    <property type="entry name" value="2-OXOACID OXIDOREDUCTASE (FERREDOXIN)"/>
    <property type="match status" value="1"/>
</dbReference>